<accession>A0A2P2INI9</accession>
<proteinExistence type="predicted"/>
<organism evidence="1">
    <name type="scientific">Rhizophora mucronata</name>
    <name type="common">Asiatic mangrove</name>
    <dbReference type="NCBI Taxonomy" id="61149"/>
    <lineage>
        <taxon>Eukaryota</taxon>
        <taxon>Viridiplantae</taxon>
        <taxon>Streptophyta</taxon>
        <taxon>Embryophyta</taxon>
        <taxon>Tracheophyta</taxon>
        <taxon>Spermatophyta</taxon>
        <taxon>Magnoliopsida</taxon>
        <taxon>eudicotyledons</taxon>
        <taxon>Gunneridae</taxon>
        <taxon>Pentapetalae</taxon>
        <taxon>rosids</taxon>
        <taxon>fabids</taxon>
        <taxon>Malpighiales</taxon>
        <taxon>Rhizophoraceae</taxon>
        <taxon>Rhizophora</taxon>
    </lineage>
</organism>
<reference evidence="1" key="1">
    <citation type="submission" date="2018-02" db="EMBL/GenBank/DDBJ databases">
        <title>Rhizophora mucronata_Transcriptome.</title>
        <authorList>
            <person name="Meera S.P."/>
            <person name="Sreeshan A."/>
            <person name="Augustine A."/>
        </authorList>
    </citation>
    <scope>NUCLEOTIDE SEQUENCE</scope>
    <source>
        <tissue evidence="1">Leaf</tissue>
    </source>
</reference>
<protein>
    <submittedName>
        <fullName evidence="1">Uncharacterized protein</fullName>
    </submittedName>
</protein>
<name>A0A2P2INI9_RHIMU</name>
<sequence length="61" mass="7214">MTFILTADRIEFLVYVHFTVKFIPSDYVHSIHHHHCLFLLHEPAPQFHFFFLKGYGVGVRG</sequence>
<dbReference type="AlphaFoldDB" id="A0A2P2INI9"/>
<evidence type="ECO:0000313" key="1">
    <source>
        <dbReference type="EMBL" id="MBW82785.1"/>
    </source>
</evidence>
<dbReference type="EMBL" id="GGEC01002302">
    <property type="protein sequence ID" value="MBW82785.1"/>
    <property type="molecule type" value="Transcribed_RNA"/>
</dbReference>